<gene>
    <name evidence="5" type="ORF">skT53_21810</name>
</gene>
<dbReference type="Pfam" id="PF07875">
    <property type="entry name" value="Coat_F"/>
    <property type="match status" value="1"/>
</dbReference>
<comment type="subcellular location">
    <subcellularLocation>
        <location evidence="2">Spore coat</location>
    </subcellularLocation>
</comment>
<evidence type="ECO:0000256" key="1">
    <source>
        <dbReference type="ARBA" id="ARBA00022969"/>
    </source>
</evidence>
<evidence type="ECO:0000313" key="5">
    <source>
        <dbReference type="EMBL" id="BCJ87196.1"/>
    </source>
</evidence>
<dbReference type="AlphaFoldDB" id="A0A7I8DEC1"/>
<dbReference type="EMBL" id="AP023366">
    <property type="protein sequence ID" value="BCJ87196.1"/>
    <property type="molecule type" value="Genomic_DNA"/>
</dbReference>
<dbReference type="Proteomes" id="UP000593802">
    <property type="component" value="Chromosome"/>
</dbReference>
<dbReference type="RefSeq" id="WP_200756933.1">
    <property type="nucleotide sequence ID" value="NZ_AP023366.1"/>
</dbReference>
<keyword evidence="6" id="KW-1185">Reference proteome</keyword>
<evidence type="ECO:0000256" key="2">
    <source>
        <dbReference type="ARBA" id="ARBA00024325"/>
    </source>
</evidence>
<name>A0A7I8DEC1_9BACL</name>
<feature type="compositionally biased region" description="Polar residues" evidence="4">
    <location>
        <begin position="205"/>
        <end position="220"/>
    </location>
</feature>
<keyword evidence="1" id="KW-0749">Sporulation</keyword>
<protein>
    <submittedName>
        <fullName evidence="5">Coat protein F</fullName>
    </submittedName>
</protein>
<dbReference type="InterPro" id="IPR012347">
    <property type="entry name" value="Ferritin-like"/>
</dbReference>
<reference evidence="5 6" key="1">
    <citation type="submission" date="2020-08" db="EMBL/GenBank/DDBJ databases">
        <title>Complete Genome Sequence of Effusibacillus dendaii Strain skT53, Isolated from Farmland soil.</title>
        <authorList>
            <person name="Konishi T."/>
            <person name="Kawasaki H."/>
        </authorList>
    </citation>
    <scope>NUCLEOTIDE SEQUENCE [LARGE SCALE GENOMIC DNA]</scope>
    <source>
        <strain evidence="6">skT53</strain>
    </source>
</reference>
<keyword evidence="5" id="KW-0946">Virion</keyword>
<evidence type="ECO:0000313" key="6">
    <source>
        <dbReference type="Proteomes" id="UP000593802"/>
    </source>
</evidence>
<accession>A0A7I8DEC1</accession>
<organism evidence="5 6">
    <name type="scientific">Effusibacillus dendaii</name>
    <dbReference type="NCBI Taxonomy" id="2743772"/>
    <lineage>
        <taxon>Bacteria</taxon>
        <taxon>Bacillati</taxon>
        <taxon>Bacillota</taxon>
        <taxon>Bacilli</taxon>
        <taxon>Bacillales</taxon>
        <taxon>Alicyclobacillaceae</taxon>
        <taxon>Effusibacillus</taxon>
    </lineage>
</organism>
<proteinExistence type="inferred from homology"/>
<dbReference type="Gene3D" id="1.20.1260.10">
    <property type="match status" value="1"/>
</dbReference>
<dbReference type="InterPro" id="IPR012851">
    <property type="entry name" value="Spore_coat_CotF-like"/>
</dbReference>
<keyword evidence="5" id="KW-0167">Capsid protein</keyword>
<dbReference type="GO" id="GO:0030435">
    <property type="term" value="P:sporulation resulting in formation of a cellular spore"/>
    <property type="evidence" value="ECO:0007669"/>
    <property type="project" value="UniProtKB-KW"/>
</dbReference>
<sequence length="220" mass="24958">MTARFGAHETMELHEVLNEMINANNVMHLYREHIKDPQLHQMLDRQLNFMTQEYNNLLQVANQRGMTQAVPYRAMKNMSPQMGLRNPETRTPVGVDQLDDRDIAFGMLSCHKASACRQMMAALEFADPQLRRMIQQGAINCSEQAYEVFQYMNQKGWYQVPTMQENTTHTLMHAYGPSTHGGMNTGMNAGMMGGNMAGFGNNPGQQQGTFQTGMNNPNYQ</sequence>
<evidence type="ECO:0000256" key="3">
    <source>
        <dbReference type="ARBA" id="ARBA00024344"/>
    </source>
</evidence>
<dbReference type="PANTHER" id="PTHR39183">
    <property type="entry name" value="SPORE COAT PROTEIN F-LIKE PROTEIN YHCQ"/>
    <property type="match status" value="1"/>
</dbReference>
<evidence type="ECO:0000256" key="4">
    <source>
        <dbReference type="SAM" id="MobiDB-lite"/>
    </source>
</evidence>
<dbReference type="KEGG" id="eff:skT53_21810"/>
<dbReference type="PANTHER" id="PTHR39183:SF1">
    <property type="entry name" value="SPORE COAT PROTEIN F-LIKE PROTEIN YHCQ"/>
    <property type="match status" value="1"/>
</dbReference>
<feature type="region of interest" description="Disordered" evidence="4">
    <location>
        <begin position="200"/>
        <end position="220"/>
    </location>
</feature>
<comment type="similarity">
    <text evidence="3">Belongs to the CotF family.</text>
</comment>